<organism evidence="1 2">
    <name type="scientific">Phytophthora aleatoria</name>
    <dbReference type="NCBI Taxonomy" id="2496075"/>
    <lineage>
        <taxon>Eukaryota</taxon>
        <taxon>Sar</taxon>
        <taxon>Stramenopiles</taxon>
        <taxon>Oomycota</taxon>
        <taxon>Peronosporomycetes</taxon>
        <taxon>Peronosporales</taxon>
        <taxon>Peronosporaceae</taxon>
        <taxon>Phytophthora</taxon>
    </lineage>
</organism>
<accession>A0A8J5IA14</accession>
<evidence type="ECO:0008006" key="3">
    <source>
        <dbReference type="Google" id="ProtNLM"/>
    </source>
</evidence>
<keyword evidence="2" id="KW-1185">Reference proteome</keyword>
<proteinExistence type="predicted"/>
<dbReference type="AlphaFoldDB" id="A0A8J5IA14"/>
<gene>
    <name evidence="1" type="ORF">JG688_00012961</name>
</gene>
<reference evidence="1" key="1">
    <citation type="submission" date="2021-01" db="EMBL/GenBank/DDBJ databases">
        <title>Phytophthora aleatoria, a newly-described species from Pinus radiata is distinct from Phytophthora cactorum isolates based on comparative genomics.</title>
        <authorList>
            <person name="Mcdougal R."/>
            <person name="Panda P."/>
            <person name="Williams N."/>
            <person name="Studholme D.J."/>
        </authorList>
    </citation>
    <scope>NUCLEOTIDE SEQUENCE</scope>
    <source>
        <strain evidence="1">NZFS 4037</strain>
    </source>
</reference>
<evidence type="ECO:0000313" key="1">
    <source>
        <dbReference type="EMBL" id="KAG6953164.1"/>
    </source>
</evidence>
<sequence>MLEATMAETGSFLSYVQRSSQNLYGWLVWIIMSKLPFTFCENHSTRRYTASEPVCVETLRAPMEGVAVAVERSIASEMPGRELNDVEFVSKALQSNGTDLLDVRDWFDGLIAVNPEYSNYLGPRADIVPSRDFESGCVRMLRGNASRLTRAEKAELSAFAEGTVVRPPAEDDEEGSFVERIQKRCRLAQQEQQYVMLTSIPPTLNVVERFFSMASMFGHEQNSLHPIPLERTLFLRQNASYWDVHTVDSLRS</sequence>
<dbReference type="PANTHER" id="PTHR40866:SF1">
    <property type="entry name" value="BED-TYPE DOMAIN-CONTAINING PROTEIN"/>
    <property type="match status" value="1"/>
</dbReference>
<name>A0A8J5IA14_9STRA</name>
<dbReference type="Proteomes" id="UP000709295">
    <property type="component" value="Unassembled WGS sequence"/>
</dbReference>
<dbReference type="PANTHER" id="PTHR40866">
    <property type="entry name" value="BED-TYPE DOMAIN-CONTAINING PROTEIN"/>
    <property type="match status" value="1"/>
</dbReference>
<dbReference type="EMBL" id="JAENGY010001049">
    <property type="protein sequence ID" value="KAG6953164.1"/>
    <property type="molecule type" value="Genomic_DNA"/>
</dbReference>
<evidence type="ECO:0000313" key="2">
    <source>
        <dbReference type="Proteomes" id="UP000709295"/>
    </source>
</evidence>
<protein>
    <recommendedName>
        <fullName evidence="3">HAT C-terminal dimerisation domain-containing protein</fullName>
    </recommendedName>
</protein>
<comment type="caution">
    <text evidence="1">The sequence shown here is derived from an EMBL/GenBank/DDBJ whole genome shotgun (WGS) entry which is preliminary data.</text>
</comment>